<feature type="signal peptide" evidence="9">
    <location>
        <begin position="1"/>
        <end position="25"/>
    </location>
</feature>
<evidence type="ECO:0000256" key="1">
    <source>
        <dbReference type="ARBA" id="ARBA00004418"/>
    </source>
</evidence>
<evidence type="ECO:0000256" key="7">
    <source>
        <dbReference type="ARBA" id="ARBA00022764"/>
    </source>
</evidence>
<evidence type="ECO:0000256" key="4">
    <source>
        <dbReference type="ARBA" id="ARBA00017470"/>
    </source>
</evidence>
<comment type="caution">
    <text evidence="10">The sequence shown here is derived from an EMBL/GenBank/DDBJ whole genome shotgun (WGS) entry which is preliminary data.</text>
</comment>
<sequence length="446" mass="47691">MNRRELLAGTAASAGLALVPGLALAQGAPVQITFWHAMAGPLGDELKRLCDAFNAVQKAVVVEPVFKGTYPETMTAAIAAFRAGKAPHLVQMYEVGTGSMLAAGAAVKQVWQLADETGVRLDPAIYMPAVRSYYSLPDGRMASMPFNSSTPIMWCNKDLFERAGLDPERPPETWEQVVTAAEALRSKGGAKVGMTTAWPTWVHLECFGAIHDVPFATKANGFEGLDAELVFNSPPMRSHITRLLEMAKAGTFTYAGRGAAGDSLYPAGDTGISFNSSGIRAAVVRDARFRPMAAQLPYDPAVRATPNNSIIGGASLWTMTAPDRSAAEYKAVASFLAFLARPDTDASWHQRTGYVPVTLGGAGLSLAQGYYARNPGADIPIRQLNRGEVTVNSKGLRLGRLTEIRAIVEEEFETALQGKQDAGAALDTAVARGNKVLREFEKSVSR</sequence>
<protein>
    <recommendedName>
        <fullName evidence="4">sn-glycerol-3-phosphate-binding periplasmic protein UgpB</fullName>
    </recommendedName>
</protein>
<dbReference type="SUPFAM" id="SSF53850">
    <property type="entry name" value="Periplasmic binding protein-like II"/>
    <property type="match status" value="1"/>
</dbReference>
<evidence type="ECO:0000256" key="8">
    <source>
        <dbReference type="ARBA" id="ARBA00034473"/>
    </source>
</evidence>
<dbReference type="PANTHER" id="PTHR43649">
    <property type="entry name" value="ARABINOSE-BINDING PROTEIN-RELATED"/>
    <property type="match status" value="1"/>
</dbReference>
<feature type="chain" id="PRO_5046441424" description="sn-glycerol-3-phosphate-binding periplasmic protein UgpB" evidence="9">
    <location>
        <begin position="26"/>
        <end position="446"/>
    </location>
</feature>
<keyword evidence="7" id="KW-0574">Periplasm</keyword>
<keyword evidence="11" id="KW-1185">Reference proteome</keyword>
<comment type="subunit">
    <text evidence="3">The complex is composed of two ATP-binding proteins (UgpC), two transmembrane proteins (UgpA and UgpE) and a solute-binding protein (UgpB).</text>
</comment>
<dbReference type="PANTHER" id="PTHR43649:SF31">
    <property type="entry name" value="SN-GLYCEROL-3-PHOSPHATE-BINDING PERIPLASMIC PROTEIN UGPB"/>
    <property type="match status" value="1"/>
</dbReference>
<comment type="function">
    <text evidence="8">Part of the ABC transporter complex UgpBAEC involved in sn-glycerol-3-phosphate (G3P) import. Binds G3P.</text>
</comment>
<proteinExistence type="inferred from homology"/>
<keyword evidence="6 9" id="KW-0732">Signal</keyword>
<dbReference type="InterPro" id="IPR006059">
    <property type="entry name" value="SBP"/>
</dbReference>
<evidence type="ECO:0000256" key="6">
    <source>
        <dbReference type="ARBA" id="ARBA00022729"/>
    </source>
</evidence>
<dbReference type="Pfam" id="PF13416">
    <property type="entry name" value="SBP_bac_8"/>
    <property type="match status" value="1"/>
</dbReference>
<dbReference type="NCBIfam" id="NF008211">
    <property type="entry name" value="PRK10974.1"/>
    <property type="match status" value="1"/>
</dbReference>
<name>A0ABW6ZKX0_9HYPH</name>
<dbReference type="Gene3D" id="3.40.190.10">
    <property type="entry name" value="Periplasmic binding protein-like II"/>
    <property type="match status" value="2"/>
</dbReference>
<reference evidence="10 11" key="1">
    <citation type="submission" date="2024-02" db="EMBL/GenBank/DDBJ databases">
        <title>Expansion and revision of Xanthobacter and proposal of Roseixanthobacter gen. nov.</title>
        <authorList>
            <person name="Soltysiak M.P.M."/>
            <person name="Jalihal A."/>
            <person name="Ory A."/>
            <person name="Chrisophersen C."/>
            <person name="Lee A.D."/>
            <person name="Boulton J."/>
            <person name="Springer M."/>
        </authorList>
    </citation>
    <scope>NUCLEOTIDE SEQUENCE [LARGE SCALE GENOMIC DNA]</scope>
    <source>
        <strain evidence="10 11">CB5</strain>
    </source>
</reference>
<evidence type="ECO:0000313" key="11">
    <source>
        <dbReference type="Proteomes" id="UP001604043"/>
    </source>
</evidence>
<accession>A0ABW6ZKX0</accession>
<gene>
    <name evidence="10" type="primary">ugpB</name>
    <name evidence="10" type="ORF">V5F30_19895</name>
</gene>
<evidence type="ECO:0000256" key="2">
    <source>
        <dbReference type="ARBA" id="ARBA00008520"/>
    </source>
</evidence>
<evidence type="ECO:0000256" key="5">
    <source>
        <dbReference type="ARBA" id="ARBA00022448"/>
    </source>
</evidence>
<dbReference type="Proteomes" id="UP001604043">
    <property type="component" value="Unassembled WGS sequence"/>
</dbReference>
<keyword evidence="5" id="KW-0813">Transport</keyword>
<evidence type="ECO:0000256" key="9">
    <source>
        <dbReference type="SAM" id="SignalP"/>
    </source>
</evidence>
<comment type="similarity">
    <text evidence="2">Belongs to the bacterial solute-binding protein 1 family.</text>
</comment>
<dbReference type="EMBL" id="JBAFUR010000006">
    <property type="protein sequence ID" value="MFG1254487.1"/>
    <property type="molecule type" value="Genomic_DNA"/>
</dbReference>
<organism evidence="10 11">
    <name type="scientific">Xanthobacter aminoxidans</name>
    <dbReference type="NCBI Taxonomy" id="186280"/>
    <lineage>
        <taxon>Bacteria</taxon>
        <taxon>Pseudomonadati</taxon>
        <taxon>Pseudomonadota</taxon>
        <taxon>Alphaproteobacteria</taxon>
        <taxon>Hyphomicrobiales</taxon>
        <taxon>Xanthobacteraceae</taxon>
        <taxon>Xanthobacter</taxon>
    </lineage>
</organism>
<evidence type="ECO:0000256" key="3">
    <source>
        <dbReference type="ARBA" id="ARBA00011557"/>
    </source>
</evidence>
<evidence type="ECO:0000313" key="10">
    <source>
        <dbReference type="EMBL" id="MFG1254487.1"/>
    </source>
</evidence>
<comment type="subcellular location">
    <subcellularLocation>
        <location evidence="1">Periplasm</location>
    </subcellularLocation>
</comment>
<dbReference type="RefSeq" id="WP_394007301.1">
    <property type="nucleotide sequence ID" value="NZ_JBAFUR010000006.1"/>
</dbReference>
<dbReference type="InterPro" id="IPR050490">
    <property type="entry name" value="Bact_solute-bd_prot1"/>
</dbReference>